<reference evidence="2" key="1">
    <citation type="submission" date="2023-06" db="EMBL/GenBank/DDBJ databases">
        <authorList>
            <person name="Zeman M."/>
            <person name="Kubasova T."/>
            <person name="Jahodarova E."/>
            <person name="Nykrynova M."/>
            <person name="Rychlik I."/>
        </authorList>
    </citation>
    <scope>NUCLEOTIDE SEQUENCE</scope>
    <source>
        <strain evidence="2">ET37</strain>
    </source>
</reference>
<evidence type="ECO:0000313" key="2">
    <source>
        <dbReference type="EMBL" id="MDN0022768.1"/>
    </source>
</evidence>
<dbReference type="Proteomes" id="UP001167831">
    <property type="component" value="Unassembled WGS sequence"/>
</dbReference>
<feature type="coiled-coil region" evidence="1">
    <location>
        <begin position="533"/>
        <end position="617"/>
    </location>
</feature>
<keyword evidence="3" id="KW-1185">Reference proteome</keyword>
<proteinExistence type="predicted"/>
<sequence length="851" mass="96270">MKKVSTIIVLLLLLTGTIPVRGQYYSVNFDKETVAKMVASFNTEAATEMYYADQIAKIREHYQAAEVAAAGIFTSKFLDRKALTDLGLWTSSTENYYYRRIYHMVSAKIMPKIWTVAGMMLKSPQNALYWGSYLYKVCDETKNLCYQFESIVTNSSLSFRDIAFLEINEQLRDILKLSELGDVDWKAILDNIGDIPANFNKESLQEDLDNLYAMGVNIATAGANNLINSILANSNFSGTIMDKTASVIEVADNVYNLYENITTNTGGTLLNLIGGQDAVANLFNLSNYNATAWLTDYAREGMGQYYTQRWYIYRVDRGSVNLCDYYPPTDDNSILYGDHWYRIDTRDANFYPKSSQWEAILQNSENHAGWSRSRVQQLNNSNDGFYYYINYWSSAYILSKSRSGQYAKAYAYEIHVTKSWNNTEIKYEDVFDSYTMDLASFKAGLNARLADYNDNEDGFTYYIGSDSKKYYQATDAQKIAGCETATISVTCHDGAKLGEGSTKYKCSSCGGSVNNHTKQCAMSTTITESGFDTSELDSKISEAESKIAMLQSQIAALEAQNADLIKKIANASINDAAIYRQQYNANKNQIASLTSEKSNWERLLAQYNQAKQEALNSESAQTDDYYRIPAIMQDYKTAYNLTWNGSGSWEGNTFVRTATMPNVNGVITFRATVSIARGPKYFLGIKIHRAIVQIAWTLTTDYSDTQVVAVLDLDPQKSDAEKAAEVNAKIAEIAREYPNCDTSVEYAKTEPVEADDTDDTYHLLWSSDRLEIARDIDTRLTKIYADLVSLEKMMHYKHSIIDILRTIAPYINDEQGRRLTLVEQCRKRWLRHAANSSHSDSYNGKYDDEDE</sequence>
<dbReference type="RefSeq" id="WP_289825281.1">
    <property type="nucleotide sequence ID" value="NZ_JAUEIE010000005.1"/>
</dbReference>
<evidence type="ECO:0000256" key="1">
    <source>
        <dbReference type="SAM" id="Coils"/>
    </source>
</evidence>
<dbReference type="EMBL" id="JAUEIE010000005">
    <property type="protein sequence ID" value="MDN0022768.1"/>
    <property type="molecule type" value="Genomic_DNA"/>
</dbReference>
<gene>
    <name evidence="2" type="ORF">QVN81_07000</name>
</gene>
<keyword evidence="1" id="KW-0175">Coiled coil</keyword>
<organism evidence="2 3">
    <name type="scientific">Leyella lascolaii</name>
    <dbReference type="NCBI Taxonomy" id="1776379"/>
    <lineage>
        <taxon>Bacteria</taxon>
        <taxon>Pseudomonadati</taxon>
        <taxon>Bacteroidota</taxon>
        <taxon>Bacteroidia</taxon>
        <taxon>Bacteroidales</taxon>
        <taxon>Prevotellaceae</taxon>
        <taxon>Leyella</taxon>
    </lineage>
</organism>
<comment type="caution">
    <text evidence="2">The sequence shown here is derived from an EMBL/GenBank/DDBJ whole genome shotgun (WGS) entry which is preliminary data.</text>
</comment>
<reference evidence="2" key="2">
    <citation type="submission" date="2024-05" db="EMBL/GenBank/DDBJ databases">
        <title>Identification and characterization of horizontal gene transfer across gut microbiota members of farm animals based on homology search.</title>
        <authorList>
            <person name="Schwarzerova J."/>
            <person name="Nykrynova M."/>
            <person name="Jureckova K."/>
            <person name="Cejkova D."/>
            <person name="Rychlik I."/>
        </authorList>
    </citation>
    <scope>NUCLEOTIDE SEQUENCE</scope>
    <source>
        <strain evidence="2">ET37</strain>
    </source>
</reference>
<protein>
    <submittedName>
        <fullName evidence="2">Uncharacterized protein</fullName>
    </submittedName>
</protein>
<name>A0ABT7WXT9_9BACT</name>
<accession>A0ABT7WXT9</accession>
<evidence type="ECO:0000313" key="3">
    <source>
        <dbReference type="Proteomes" id="UP001167831"/>
    </source>
</evidence>